<comment type="caution">
    <text evidence="2">The sequence shown here is derived from an EMBL/GenBank/DDBJ whole genome shotgun (WGS) entry which is preliminary data.</text>
</comment>
<feature type="transmembrane region" description="Helical" evidence="1">
    <location>
        <begin position="118"/>
        <end position="142"/>
    </location>
</feature>
<reference evidence="2 3" key="1">
    <citation type="submission" date="2020-02" db="EMBL/GenBank/DDBJ databases">
        <authorList>
            <person name="Chen W.-M."/>
        </authorList>
    </citation>
    <scope>NUCLEOTIDE SEQUENCE [LARGE SCALE GENOMIC DNA]</scope>
    <source>
        <strain evidence="2 3">TWA-26</strain>
    </source>
</reference>
<evidence type="ECO:0000313" key="3">
    <source>
        <dbReference type="Proteomes" id="UP000761423"/>
    </source>
</evidence>
<keyword evidence="1" id="KW-0812">Transmembrane</keyword>
<gene>
    <name evidence="2" type="ORF">G4L40_07060</name>
</gene>
<dbReference type="Proteomes" id="UP000761423">
    <property type="component" value="Unassembled WGS sequence"/>
</dbReference>
<name>A0ABX0IBC5_9FLAO</name>
<feature type="transmembrane region" description="Helical" evidence="1">
    <location>
        <begin position="92"/>
        <end position="112"/>
    </location>
</feature>
<keyword evidence="3" id="KW-1185">Reference proteome</keyword>
<accession>A0ABX0IBC5</accession>
<protein>
    <submittedName>
        <fullName evidence="2">Exosortase F system-associated protein</fullName>
    </submittedName>
</protein>
<keyword evidence="1" id="KW-1133">Transmembrane helix</keyword>
<evidence type="ECO:0000256" key="1">
    <source>
        <dbReference type="SAM" id="Phobius"/>
    </source>
</evidence>
<evidence type="ECO:0000313" key="2">
    <source>
        <dbReference type="EMBL" id="NHM04463.1"/>
    </source>
</evidence>
<keyword evidence="1" id="KW-0472">Membrane</keyword>
<proteinExistence type="predicted"/>
<dbReference type="InterPro" id="IPR026414">
    <property type="entry name" value="ExosoTase_F-assoc_memb"/>
</dbReference>
<dbReference type="NCBIfam" id="TIGR04127">
    <property type="entry name" value="flavo_near_exo"/>
    <property type="match status" value="1"/>
</dbReference>
<dbReference type="EMBL" id="JAAJBV010000004">
    <property type="protein sequence ID" value="NHM04463.1"/>
    <property type="molecule type" value="Genomic_DNA"/>
</dbReference>
<sequence length="147" mass="17900">MLKEIRKDKKRVLLLFLAILGLVFVRAFENQLFYDPFLQFFKYDYQNKPLPSFDAMKLFLGLFFRYVLNTFLSLAIIYLLFKQLQLVKFSALLFVVLFVVFMLLFFGILQFFEQPDYLVLFYLRRFLIQPLFLVLFIPAFYYQQTVR</sequence>
<organism evidence="2 3">
    <name type="scientific">Flavobacterium celericrescens</name>
    <dbReference type="NCBI Taxonomy" id="2709780"/>
    <lineage>
        <taxon>Bacteria</taxon>
        <taxon>Pseudomonadati</taxon>
        <taxon>Bacteroidota</taxon>
        <taxon>Flavobacteriia</taxon>
        <taxon>Flavobacteriales</taxon>
        <taxon>Flavobacteriaceae</taxon>
        <taxon>Flavobacterium</taxon>
    </lineage>
</organism>
<dbReference type="RefSeq" id="WP_166236507.1">
    <property type="nucleotide sequence ID" value="NZ_JAAJBV010000004.1"/>
</dbReference>
<feature type="transmembrane region" description="Helical" evidence="1">
    <location>
        <begin position="58"/>
        <end position="80"/>
    </location>
</feature>